<proteinExistence type="predicted"/>
<dbReference type="Proteomes" id="UP000652231">
    <property type="component" value="Unassembled WGS sequence"/>
</dbReference>
<keyword evidence="2" id="KW-1185">Reference proteome</keyword>
<comment type="caution">
    <text evidence="1">The sequence shown here is derived from an EMBL/GenBank/DDBJ whole genome shotgun (WGS) entry which is preliminary data.</text>
</comment>
<name>A0A8J2Y8M6_9FLAO</name>
<evidence type="ECO:0000313" key="1">
    <source>
        <dbReference type="EMBL" id="GGD87152.1"/>
    </source>
</evidence>
<dbReference type="RefSeq" id="WP_188439927.1">
    <property type="nucleotide sequence ID" value="NZ_BMGK01000003.1"/>
</dbReference>
<protein>
    <recommendedName>
        <fullName evidence="3">Glycine dehydrogenase</fullName>
    </recommendedName>
</protein>
<reference evidence="1" key="1">
    <citation type="journal article" date="2014" name="Int. J. Syst. Evol. Microbiol.">
        <title>Complete genome sequence of Corynebacterium casei LMG S-19264T (=DSM 44701T), isolated from a smear-ripened cheese.</title>
        <authorList>
            <consortium name="US DOE Joint Genome Institute (JGI-PGF)"/>
            <person name="Walter F."/>
            <person name="Albersmeier A."/>
            <person name="Kalinowski J."/>
            <person name="Ruckert C."/>
        </authorList>
    </citation>
    <scope>NUCLEOTIDE SEQUENCE</scope>
    <source>
        <strain evidence="1">CGMCC 1.12924</strain>
    </source>
</reference>
<dbReference type="AlphaFoldDB" id="A0A8J2Y8M6"/>
<evidence type="ECO:0000313" key="2">
    <source>
        <dbReference type="Proteomes" id="UP000652231"/>
    </source>
</evidence>
<accession>A0A8J2Y8M6</accession>
<dbReference type="EMBL" id="BMGK01000003">
    <property type="protein sequence ID" value="GGD87152.1"/>
    <property type="molecule type" value="Genomic_DNA"/>
</dbReference>
<evidence type="ECO:0008006" key="3">
    <source>
        <dbReference type="Google" id="ProtNLM"/>
    </source>
</evidence>
<organism evidence="1 2">
    <name type="scientific">Planktosalinus lacus</name>
    <dbReference type="NCBI Taxonomy" id="1526573"/>
    <lineage>
        <taxon>Bacteria</taxon>
        <taxon>Pseudomonadati</taxon>
        <taxon>Bacteroidota</taxon>
        <taxon>Flavobacteriia</taxon>
        <taxon>Flavobacteriales</taxon>
        <taxon>Flavobacteriaceae</taxon>
        <taxon>Planktosalinus</taxon>
    </lineage>
</organism>
<sequence length="83" mass="9754">MKNKLFISCQEAAHRIDKAQYGEATFWEKLTFKIHNLYCRLCHFYAVKNKRLTGLLKSDELHCLTKDQKTKMKEKLADTTSNS</sequence>
<reference evidence="1" key="2">
    <citation type="submission" date="2020-09" db="EMBL/GenBank/DDBJ databases">
        <authorList>
            <person name="Sun Q."/>
            <person name="Zhou Y."/>
        </authorList>
    </citation>
    <scope>NUCLEOTIDE SEQUENCE</scope>
    <source>
        <strain evidence="1">CGMCC 1.12924</strain>
    </source>
</reference>
<gene>
    <name evidence="1" type="ORF">GCM10011312_09010</name>
</gene>